<dbReference type="GO" id="GO:0008236">
    <property type="term" value="F:serine-type peptidase activity"/>
    <property type="evidence" value="ECO:0007669"/>
    <property type="project" value="UniProtKB-KW"/>
</dbReference>
<dbReference type="InterPro" id="IPR002142">
    <property type="entry name" value="Peptidase_S49"/>
</dbReference>
<feature type="region of interest" description="Disordered" evidence="5">
    <location>
        <begin position="1"/>
        <end position="26"/>
    </location>
</feature>
<dbReference type="Proteomes" id="UP000235116">
    <property type="component" value="Chromosome"/>
</dbReference>
<feature type="compositionally biased region" description="Polar residues" evidence="5">
    <location>
        <begin position="1"/>
        <end position="15"/>
    </location>
</feature>
<keyword evidence="6" id="KW-0812">Transmembrane</keyword>
<comment type="similarity">
    <text evidence="1">Belongs to the peptidase S49 family.</text>
</comment>
<name>A0A2K9LQQ7_9GAMM</name>
<dbReference type="KEGG" id="kak:Kalk_20275"/>
<dbReference type="InterPro" id="IPR047272">
    <property type="entry name" value="S49_SppA_C"/>
</dbReference>
<keyword evidence="2" id="KW-0645">Protease</keyword>
<keyword evidence="4" id="KW-0720">Serine protease</keyword>
<feature type="transmembrane region" description="Helical" evidence="6">
    <location>
        <begin position="53"/>
        <end position="75"/>
    </location>
</feature>
<gene>
    <name evidence="8" type="ORF">Kalk_20275</name>
</gene>
<evidence type="ECO:0000256" key="2">
    <source>
        <dbReference type="ARBA" id="ARBA00022670"/>
    </source>
</evidence>
<sequence length="337" mass="36995">MSENQNTNNGNYQRSGNDRGRFNRPRSNKEWKLIEKMVTSSQDEHRKARRWGIFFKSLTFVYLFVMLMVFSPGMWGSSGVSANKPHTALVDLKGAIMDDSEASADRLVSGLREAFEAEHSKGIIIRVNSPGGSPVQSGLVYREVQRLKQQYPEKKVYAVITDIGASGAYYISASADEIYADPASLVGSIGVVSDGFGFVGVMDKVGVERRVYTSGTNKAMLDPFSPEDPKQKEFFASILTDVHQQFIDAVKEGRGDRIKDDEIVFSGLFWSGRQALELGLVDGLASPGQVAREIVGEEDIVDYTPRVSPFDAFTGRLGVAMADHVMASLGIGTITLK</sequence>
<dbReference type="SUPFAM" id="SSF52096">
    <property type="entry name" value="ClpP/crotonase"/>
    <property type="match status" value="1"/>
</dbReference>
<feature type="domain" description="Peptidase S49" evidence="7">
    <location>
        <begin position="152"/>
        <end position="291"/>
    </location>
</feature>
<dbReference type="InterPro" id="IPR029045">
    <property type="entry name" value="ClpP/crotonase-like_dom_sf"/>
</dbReference>
<dbReference type="Pfam" id="PF01343">
    <property type="entry name" value="Peptidase_S49"/>
    <property type="match status" value="1"/>
</dbReference>
<protein>
    <submittedName>
        <fullName evidence="8">S49 family peptidase</fullName>
    </submittedName>
</protein>
<evidence type="ECO:0000313" key="8">
    <source>
        <dbReference type="EMBL" id="AUM14622.1"/>
    </source>
</evidence>
<dbReference type="Gene3D" id="6.20.330.10">
    <property type="match status" value="1"/>
</dbReference>
<dbReference type="Gene3D" id="3.90.226.10">
    <property type="entry name" value="2-enoyl-CoA Hydratase, Chain A, domain 1"/>
    <property type="match status" value="1"/>
</dbReference>
<evidence type="ECO:0000256" key="4">
    <source>
        <dbReference type="ARBA" id="ARBA00022825"/>
    </source>
</evidence>
<evidence type="ECO:0000256" key="5">
    <source>
        <dbReference type="SAM" id="MobiDB-lite"/>
    </source>
</evidence>
<dbReference type="OrthoDB" id="9764363at2"/>
<keyword evidence="6" id="KW-1133">Transmembrane helix</keyword>
<evidence type="ECO:0000313" key="9">
    <source>
        <dbReference type="Proteomes" id="UP000235116"/>
    </source>
</evidence>
<organism evidence="8 9">
    <name type="scientific">Ketobacter alkanivorans</name>
    <dbReference type="NCBI Taxonomy" id="1917421"/>
    <lineage>
        <taxon>Bacteria</taxon>
        <taxon>Pseudomonadati</taxon>
        <taxon>Pseudomonadota</taxon>
        <taxon>Gammaproteobacteria</taxon>
        <taxon>Pseudomonadales</taxon>
        <taxon>Ketobacteraceae</taxon>
        <taxon>Ketobacter</taxon>
    </lineage>
</organism>
<dbReference type="PANTHER" id="PTHR42987">
    <property type="entry name" value="PEPTIDASE S49"/>
    <property type="match status" value="1"/>
</dbReference>
<evidence type="ECO:0000256" key="3">
    <source>
        <dbReference type="ARBA" id="ARBA00022801"/>
    </source>
</evidence>
<dbReference type="CDD" id="cd07023">
    <property type="entry name" value="S49_Sppa_N_C"/>
    <property type="match status" value="1"/>
</dbReference>
<keyword evidence="3" id="KW-0378">Hydrolase</keyword>
<dbReference type="EMBL" id="CP022684">
    <property type="protein sequence ID" value="AUM14622.1"/>
    <property type="molecule type" value="Genomic_DNA"/>
</dbReference>
<evidence type="ECO:0000256" key="1">
    <source>
        <dbReference type="ARBA" id="ARBA00008683"/>
    </source>
</evidence>
<accession>A0A2K9LQQ7</accession>
<proteinExistence type="inferred from homology"/>
<keyword evidence="6" id="KW-0472">Membrane</keyword>
<feature type="compositionally biased region" description="Basic and acidic residues" evidence="5">
    <location>
        <begin position="16"/>
        <end position="26"/>
    </location>
</feature>
<dbReference type="AlphaFoldDB" id="A0A2K9LQQ7"/>
<evidence type="ECO:0000259" key="7">
    <source>
        <dbReference type="Pfam" id="PF01343"/>
    </source>
</evidence>
<dbReference type="GO" id="GO:0006508">
    <property type="term" value="P:proteolysis"/>
    <property type="evidence" value="ECO:0007669"/>
    <property type="project" value="UniProtKB-KW"/>
</dbReference>
<reference evidence="9" key="1">
    <citation type="submission" date="2017-08" db="EMBL/GenBank/DDBJ databases">
        <title>Direct submision.</title>
        <authorList>
            <person name="Kim S.-J."/>
            <person name="Rhee S.-K."/>
        </authorList>
    </citation>
    <scope>NUCLEOTIDE SEQUENCE [LARGE SCALE GENOMIC DNA]</scope>
    <source>
        <strain evidence="9">GI5</strain>
    </source>
</reference>
<evidence type="ECO:0000256" key="6">
    <source>
        <dbReference type="SAM" id="Phobius"/>
    </source>
</evidence>
<dbReference type="RefSeq" id="WP_101895995.1">
    <property type="nucleotide sequence ID" value="NZ_CP022684.1"/>
</dbReference>
<keyword evidence="9" id="KW-1185">Reference proteome</keyword>
<dbReference type="PANTHER" id="PTHR42987:SF8">
    <property type="entry name" value="PROTEINASE"/>
    <property type="match status" value="1"/>
</dbReference>